<dbReference type="InterPro" id="IPR011032">
    <property type="entry name" value="GroES-like_sf"/>
</dbReference>
<dbReference type="InterPro" id="IPR013149">
    <property type="entry name" value="ADH-like_C"/>
</dbReference>
<name>A0ABV2X708_9NOCA</name>
<dbReference type="SMART" id="SM00829">
    <property type="entry name" value="PKS_ER"/>
    <property type="match status" value="1"/>
</dbReference>
<evidence type="ECO:0000259" key="3">
    <source>
        <dbReference type="SMART" id="SM00829"/>
    </source>
</evidence>
<dbReference type="InterPro" id="IPR036291">
    <property type="entry name" value="NAD(P)-bd_dom_sf"/>
</dbReference>
<dbReference type="Pfam" id="PF08240">
    <property type="entry name" value="ADH_N"/>
    <property type="match status" value="1"/>
</dbReference>
<accession>A0ABV2X708</accession>
<feature type="domain" description="Enoyl reductase (ER)" evidence="3">
    <location>
        <begin position="11"/>
        <end position="364"/>
    </location>
</feature>
<dbReference type="SUPFAM" id="SSF50129">
    <property type="entry name" value="GroES-like"/>
    <property type="match status" value="1"/>
</dbReference>
<proteinExistence type="predicted"/>
<protein>
    <submittedName>
        <fullName evidence="4">Zinc-binding dehydrogenase</fullName>
    </submittedName>
</protein>
<evidence type="ECO:0000256" key="1">
    <source>
        <dbReference type="ARBA" id="ARBA00001947"/>
    </source>
</evidence>
<dbReference type="EMBL" id="JBEYBR010000013">
    <property type="protein sequence ID" value="MEU2121667.1"/>
    <property type="molecule type" value="Genomic_DNA"/>
</dbReference>
<keyword evidence="5" id="KW-1185">Reference proteome</keyword>
<dbReference type="Pfam" id="PF00107">
    <property type="entry name" value="ADH_zinc_N"/>
    <property type="match status" value="1"/>
</dbReference>
<dbReference type="RefSeq" id="WP_357808562.1">
    <property type="nucleotide sequence ID" value="NZ_JBEYBM010000022.1"/>
</dbReference>
<keyword evidence="2" id="KW-0560">Oxidoreductase</keyword>
<organism evidence="4 5">
    <name type="scientific">Nocardia niwae</name>
    <dbReference type="NCBI Taxonomy" id="626084"/>
    <lineage>
        <taxon>Bacteria</taxon>
        <taxon>Bacillati</taxon>
        <taxon>Actinomycetota</taxon>
        <taxon>Actinomycetes</taxon>
        <taxon>Mycobacteriales</taxon>
        <taxon>Nocardiaceae</taxon>
        <taxon>Nocardia</taxon>
    </lineage>
</organism>
<gene>
    <name evidence="4" type="ORF">ABZ507_07485</name>
</gene>
<evidence type="ECO:0000313" key="5">
    <source>
        <dbReference type="Proteomes" id="UP001550535"/>
    </source>
</evidence>
<dbReference type="InterPro" id="IPR050129">
    <property type="entry name" value="Zn_alcohol_dh"/>
</dbReference>
<reference evidence="4 5" key="1">
    <citation type="submission" date="2024-06" db="EMBL/GenBank/DDBJ databases">
        <title>The Natural Products Discovery Center: Release of the First 8490 Sequenced Strains for Exploring Actinobacteria Biosynthetic Diversity.</title>
        <authorList>
            <person name="Kalkreuter E."/>
            <person name="Kautsar S.A."/>
            <person name="Yang D."/>
            <person name="Bader C.D."/>
            <person name="Teijaro C.N."/>
            <person name="Fluegel L."/>
            <person name="Davis C.M."/>
            <person name="Simpson J.R."/>
            <person name="Lauterbach L."/>
            <person name="Steele A.D."/>
            <person name="Gui C."/>
            <person name="Meng S."/>
            <person name="Li G."/>
            <person name="Viehrig K."/>
            <person name="Ye F."/>
            <person name="Su P."/>
            <person name="Kiefer A.F."/>
            <person name="Nichols A."/>
            <person name="Cepeda A.J."/>
            <person name="Yan W."/>
            <person name="Fan B."/>
            <person name="Jiang Y."/>
            <person name="Adhikari A."/>
            <person name="Zheng C.-J."/>
            <person name="Schuster L."/>
            <person name="Cowan T.M."/>
            <person name="Smanski M.J."/>
            <person name="Chevrette M.G."/>
            <person name="De Carvalho L.P.S."/>
            <person name="Shen B."/>
        </authorList>
    </citation>
    <scope>NUCLEOTIDE SEQUENCE [LARGE SCALE GENOMIC DNA]</scope>
    <source>
        <strain evidence="4 5">NPDC019434</strain>
    </source>
</reference>
<comment type="cofactor">
    <cofactor evidence="1">
        <name>Zn(2+)</name>
        <dbReference type="ChEBI" id="CHEBI:29105"/>
    </cofactor>
</comment>
<evidence type="ECO:0000313" key="4">
    <source>
        <dbReference type="EMBL" id="MEU2121667.1"/>
    </source>
</evidence>
<dbReference type="CDD" id="cd08231">
    <property type="entry name" value="MDR_TM0436_like"/>
    <property type="match status" value="1"/>
</dbReference>
<dbReference type="Gene3D" id="3.90.180.10">
    <property type="entry name" value="Medium-chain alcohol dehydrogenases, catalytic domain"/>
    <property type="match status" value="1"/>
</dbReference>
<dbReference type="InterPro" id="IPR020843">
    <property type="entry name" value="ER"/>
</dbReference>
<evidence type="ECO:0000256" key="2">
    <source>
        <dbReference type="ARBA" id="ARBA00023002"/>
    </source>
</evidence>
<sequence>MNRRAKAVVLEEFDSLPALREFDVVAPAVGELVVSGVYGGICGTDLHLQQGHLPIPIPVVLGHEGLGTIDEVGSGIHLDALGNPLSIGDRVMWASSIACGTCIPCRQHREPTLCEQRATYGVNRPASGRAALAGAWAESILLHPGTTVVKVPATIDSIEAMSLACAGPTMIHALYERRPVRLGETVVVQGAGPVGLAAAAMAQLGGAGLVIVVGGPENRLAIARKCGIGDAHVDITEQNPADALRQVRDLLPTSAADLVIECTGSPEAIQQGIELARRGGSYLVVGQYTDAGSAWINPHHIVRQQLDVVGSWAFSGAHLVEYVRLLPALTRRFSLADLVTVFPIGDYADAMDAVRGTRVLKAVLSTHGSATP</sequence>
<dbReference type="Gene3D" id="3.40.50.720">
    <property type="entry name" value="NAD(P)-binding Rossmann-like Domain"/>
    <property type="match status" value="1"/>
</dbReference>
<dbReference type="Proteomes" id="UP001550535">
    <property type="component" value="Unassembled WGS sequence"/>
</dbReference>
<dbReference type="InterPro" id="IPR013154">
    <property type="entry name" value="ADH-like_N"/>
</dbReference>
<comment type="caution">
    <text evidence="4">The sequence shown here is derived from an EMBL/GenBank/DDBJ whole genome shotgun (WGS) entry which is preliminary data.</text>
</comment>
<dbReference type="SUPFAM" id="SSF51735">
    <property type="entry name" value="NAD(P)-binding Rossmann-fold domains"/>
    <property type="match status" value="1"/>
</dbReference>
<dbReference type="PANTHER" id="PTHR43401">
    <property type="entry name" value="L-THREONINE 3-DEHYDROGENASE"/>
    <property type="match status" value="1"/>
</dbReference>